<accession>A0ABR3IT33</accession>
<sequence>METLRYSSASSGSQTTFTNTSPPTTIVWDQNSMTNATLYVGGHATYQVRTASKGTRTILQDSFGETAARIDLRSILPDLVLLPRSTRGKSIRLRKWLYDTKNRAAQYPGDVDIRYEPRRRLSTLMQSSKGTYLWMATPTHRLALYDSSCLESPIASFIPSTSRSKPAIVIAPDVEVDQVEIVLAVLVLEQRLRLQEKQLLVASGVDQLARYAFAGHAQE</sequence>
<evidence type="ECO:0000256" key="1">
    <source>
        <dbReference type="SAM" id="MobiDB-lite"/>
    </source>
</evidence>
<dbReference type="InterPro" id="IPR046528">
    <property type="entry name" value="DUF6593"/>
</dbReference>
<feature type="domain" description="DUF6593" evidence="2">
    <location>
        <begin position="31"/>
        <end position="193"/>
    </location>
</feature>
<reference evidence="4" key="1">
    <citation type="submission" date="2024-06" db="EMBL/GenBank/DDBJ databases">
        <title>Multi-omics analyses provide insights into the biosynthesis of the anticancer antibiotic pleurotin in Hohenbuehelia grisea.</title>
        <authorList>
            <person name="Weaver J.A."/>
            <person name="Alberti F."/>
        </authorList>
    </citation>
    <scope>NUCLEOTIDE SEQUENCE [LARGE SCALE GENOMIC DNA]</scope>
    <source>
        <strain evidence="4">T-177</strain>
    </source>
</reference>
<organism evidence="3 4">
    <name type="scientific">Hohenbuehelia grisea</name>
    <dbReference type="NCBI Taxonomy" id="104357"/>
    <lineage>
        <taxon>Eukaryota</taxon>
        <taxon>Fungi</taxon>
        <taxon>Dikarya</taxon>
        <taxon>Basidiomycota</taxon>
        <taxon>Agaricomycotina</taxon>
        <taxon>Agaricomycetes</taxon>
        <taxon>Agaricomycetidae</taxon>
        <taxon>Agaricales</taxon>
        <taxon>Pleurotineae</taxon>
        <taxon>Pleurotaceae</taxon>
        <taxon>Hohenbuehelia</taxon>
    </lineage>
</organism>
<dbReference type="EMBL" id="JASNQZ010000015">
    <property type="protein sequence ID" value="KAL0946424.1"/>
    <property type="molecule type" value="Genomic_DNA"/>
</dbReference>
<proteinExistence type="predicted"/>
<dbReference type="Proteomes" id="UP001556367">
    <property type="component" value="Unassembled WGS sequence"/>
</dbReference>
<comment type="caution">
    <text evidence="3">The sequence shown here is derived from an EMBL/GenBank/DDBJ whole genome shotgun (WGS) entry which is preliminary data.</text>
</comment>
<evidence type="ECO:0000259" key="2">
    <source>
        <dbReference type="Pfam" id="PF20236"/>
    </source>
</evidence>
<dbReference type="Pfam" id="PF20236">
    <property type="entry name" value="DUF6593"/>
    <property type="match status" value="1"/>
</dbReference>
<gene>
    <name evidence="3" type="ORF">HGRIS_012647</name>
</gene>
<name>A0ABR3IT33_9AGAR</name>
<evidence type="ECO:0000313" key="4">
    <source>
        <dbReference type="Proteomes" id="UP001556367"/>
    </source>
</evidence>
<evidence type="ECO:0000313" key="3">
    <source>
        <dbReference type="EMBL" id="KAL0946424.1"/>
    </source>
</evidence>
<keyword evidence="4" id="KW-1185">Reference proteome</keyword>
<protein>
    <recommendedName>
        <fullName evidence="2">DUF6593 domain-containing protein</fullName>
    </recommendedName>
</protein>
<feature type="compositionally biased region" description="Polar residues" evidence="1">
    <location>
        <begin position="1"/>
        <end position="14"/>
    </location>
</feature>
<feature type="compositionally biased region" description="Low complexity" evidence="1">
    <location>
        <begin position="15"/>
        <end position="24"/>
    </location>
</feature>
<feature type="region of interest" description="Disordered" evidence="1">
    <location>
        <begin position="1"/>
        <end position="24"/>
    </location>
</feature>